<dbReference type="Proteomes" id="UP000249986">
    <property type="component" value="Unassembled WGS sequence"/>
</dbReference>
<dbReference type="AlphaFoldDB" id="A0A2X2YCL6"/>
<sequence length="405" mass="48457">MLVKEYEVKVSKDKEKNKVFYNSQSLNEKFLKLYRHIKEYEKENKLLIMILKLREYIKELKIELESLEKCASSNGENNKINSFLRKAKREFKEIDIKLNYINKDNFKSLEEELIEEVLLNLKYKLLESIKEYNEELNRDYLYHNELRVDFGIQCKDLKEKFLEELKTYLESSSKRIKENINLKSKVVLKEIKLSSKEDINLDLVDIIKNDILELNSVNEEIFNIYKKYEKAIHESFFESLNKLGIKKSHNLVSYKCEKVDYTSLNKRFFKLIESFNKGSLKNKILIDIENFIGHENIENKMEIELLYALDLFKEEYIKSIEVLILNLKERLEENIYSNFEGDYGKLFSVEGQSEILNNMYLNLKNVESNNFNKITLVDYLNNSKREVSKYSNKTHKHISRINRIP</sequence>
<proteinExistence type="predicted"/>
<dbReference type="RefSeq" id="WP_111926994.1">
    <property type="nucleotide sequence ID" value="NZ_UAWG01000020.1"/>
</dbReference>
<name>A0A2X2YCL6_CLOPF</name>
<accession>A0A2X2YCL6</accession>
<protein>
    <submittedName>
        <fullName evidence="2">Uncharacterized protein</fullName>
    </submittedName>
</protein>
<gene>
    <name evidence="2" type="ORF">NCTC10719_02701</name>
</gene>
<feature type="coiled-coil region" evidence="1">
    <location>
        <begin position="23"/>
        <end position="70"/>
    </location>
</feature>
<evidence type="ECO:0000256" key="1">
    <source>
        <dbReference type="SAM" id="Coils"/>
    </source>
</evidence>
<evidence type="ECO:0000313" key="3">
    <source>
        <dbReference type="Proteomes" id="UP000249986"/>
    </source>
</evidence>
<evidence type="ECO:0000313" key="2">
    <source>
        <dbReference type="EMBL" id="SQB61031.1"/>
    </source>
</evidence>
<keyword evidence="1" id="KW-0175">Coiled coil</keyword>
<organism evidence="2 3">
    <name type="scientific">Clostridium perfringens</name>
    <dbReference type="NCBI Taxonomy" id="1502"/>
    <lineage>
        <taxon>Bacteria</taxon>
        <taxon>Bacillati</taxon>
        <taxon>Bacillota</taxon>
        <taxon>Clostridia</taxon>
        <taxon>Eubacteriales</taxon>
        <taxon>Clostridiaceae</taxon>
        <taxon>Clostridium</taxon>
    </lineage>
</organism>
<dbReference type="EMBL" id="UAWG01000020">
    <property type="protein sequence ID" value="SQB61031.1"/>
    <property type="molecule type" value="Genomic_DNA"/>
</dbReference>
<reference evidence="2 3" key="1">
    <citation type="submission" date="2018-06" db="EMBL/GenBank/DDBJ databases">
        <authorList>
            <consortium name="Pathogen Informatics"/>
            <person name="Doyle S."/>
        </authorList>
    </citation>
    <scope>NUCLEOTIDE SEQUENCE [LARGE SCALE GENOMIC DNA]</scope>
    <source>
        <strain evidence="2 3">NCTC10719</strain>
    </source>
</reference>